<evidence type="ECO:0000313" key="9">
    <source>
        <dbReference type="EMBL" id="GEN25935.1"/>
    </source>
</evidence>
<protein>
    <recommendedName>
        <fullName evidence="8">Endoribonuclease YbeY</fullName>
        <ecNumber evidence="8">3.1.-.-</ecNumber>
    </recommendedName>
</protein>
<feature type="binding site" evidence="8">
    <location>
        <position position="129"/>
    </location>
    <ligand>
        <name>Zn(2+)</name>
        <dbReference type="ChEBI" id="CHEBI:29105"/>
        <note>catalytic</note>
    </ligand>
</feature>
<keyword evidence="2 8" id="KW-0690">Ribosome biogenesis</keyword>
<keyword evidence="8" id="KW-0698">rRNA processing</keyword>
<dbReference type="InterPro" id="IPR002036">
    <property type="entry name" value="YbeY"/>
</dbReference>
<dbReference type="PANTHER" id="PTHR46986:SF1">
    <property type="entry name" value="ENDORIBONUCLEASE YBEY, CHLOROPLASTIC"/>
    <property type="match status" value="1"/>
</dbReference>
<dbReference type="SUPFAM" id="SSF55486">
    <property type="entry name" value="Metalloproteases ('zincins'), catalytic domain"/>
    <property type="match status" value="1"/>
</dbReference>
<dbReference type="NCBIfam" id="TIGR00043">
    <property type="entry name" value="rRNA maturation RNase YbeY"/>
    <property type="match status" value="1"/>
</dbReference>
<dbReference type="Gene3D" id="3.40.390.30">
    <property type="entry name" value="Metalloproteases ('zincins'), catalytic domain"/>
    <property type="match status" value="1"/>
</dbReference>
<keyword evidence="5 8" id="KW-0255">Endonuclease</keyword>
<feature type="binding site" evidence="8">
    <location>
        <position position="119"/>
    </location>
    <ligand>
        <name>Zn(2+)</name>
        <dbReference type="ChEBI" id="CHEBI:29105"/>
        <note>catalytic</note>
    </ligand>
</feature>
<evidence type="ECO:0000256" key="5">
    <source>
        <dbReference type="ARBA" id="ARBA00022759"/>
    </source>
</evidence>
<dbReference type="Proteomes" id="UP000184123">
    <property type="component" value="Unassembled WGS sequence"/>
</dbReference>
<dbReference type="InterPro" id="IPR023091">
    <property type="entry name" value="MetalPrtase_cat_dom_sf_prd"/>
</dbReference>
<keyword evidence="8" id="KW-0963">Cytoplasm</keyword>
<keyword evidence="3 8" id="KW-0540">Nuclease</keyword>
<evidence type="ECO:0000256" key="7">
    <source>
        <dbReference type="ARBA" id="ARBA00022833"/>
    </source>
</evidence>
<name>A0A1M7MWS5_9GAMM</name>
<evidence type="ECO:0000256" key="1">
    <source>
        <dbReference type="ARBA" id="ARBA00010875"/>
    </source>
</evidence>
<dbReference type="AlphaFoldDB" id="A0A1M7MWS5"/>
<accession>A0A1M7MWS5</accession>
<dbReference type="GO" id="GO:0005737">
    <property type="term" value="C:cytoplasm"/>
    <property type="evidence" value="ECO:0007669"/>
    <property type="project" value="UniProtKB-SubCell"/>
</dbReference>
<sequence length="176" mass="19396">MSIVVDRQVASELEQDLDQALPSQQRLAAWIDAALAKFPAHANSELTVRFVDSDESQMLNRDYRGKDSPTNVLSFPFEVPEGLELPLLGDLVICHPVVVGEAIDQHKALDDHYAHMVVHGTLHLLGLDHIEDDEAEHMESLERDILASLGIADPYIAAPCATPKHDSDSEDERADA</sequence>
<dbReference type="GO" id="GO:0004222">
    <property type="term" value="F:metalloendopeptidase activity"/>
    <property type="evidence" value="ECO:0007669"/>
    <property type="project" value="InterPro"/>
</dbReference>
<evidence type="ECO:0000256" key="4">
    <source>
        <dbReference type="ARBA" id="ARBA00022723"/>
    </source>
</evidence>
<keyword evidence="4 8" id="KW-0479">Metal-binding</keyword>
<gene>
    <name evidence="8 9" type="primary">ybeY</name>
    <name evidence="9" type="ORF">HCU01_38840</name>
    <name evidence="10" type="ORF">SAMN05660971_04364</name>
</gene>
<dbReference type="GO" id="GO:0004521">
    <property type="term" value="F:RNA endonuclease activity"/>
    <property type="evidence" value="ECO:0007669"/>
    <property type="project" value="UniProtKB-UniRule"/>
</dbReference>
<reference evidence="9 12" key="2">
    <citation type="submission" date="2019-07" db="EMBL/GenBank/DDBJ databases">
        <title>Whole genome shotgun sequence of Halomonas cupida NBRC 102219.</title>
        <authorList>
            <person name="Hosoyama A."/>
            <person name="Uohara A."/>
            <person name="Ohji S."/>
            <person name="Ichikawa N."/>
        </authorList>
    </citation>
    <scope>NUCLEOTIDE SEQUENCE [LARGE SCALE GENOMIC DNA]</scope>
    <source>
        <strain evidence="9 12">NBRC 102219</strain>
    </source>
</reference>
<keyword evidence="12" id="KW-1185">Reference proteome</keyword>
<dbReference type="OrthoDB" id="9807740at2"/>
<comment type="function">
    <text evidence="8">Single strand-specific metallo-endoribonuclease involved in late-stage 70S ribosome quality control and in maturation of the 3' terminus of the 16S rRNA.</text>
</comment>
<comment type="subcellular location">
    <subcellularLocation>
        <location evidence="8">Cytoplasm</location>
    </subcellularLocation>
</comment>
<comment type="cofactor">
    <cofactor evidence="8">
        <name>Zn(2+)</name>
        <dbReference type="ChEBI" id="CHEBI:29105"/>
    </cofactor>
    <text evidence="8">Binds 1 zinc ion.</text>
</comment>
<reference evidence="10 11" key="1">
    <citation type="submission" date="2016-11" db="EMBL/GenBank/DDBJ databases">
        <authorList>
            <person name="Jaros S."/>
            <person name="Januszkiewicz K."/>
            <person name="Wedrychowicz H."/>
        </authorList>
    </citation>
    <scope>NUCLEOTIDE SEQUENCE [LARGE SCALE GENOMIC DNA]</scope>
    <source>
        <strain evidence="10 11">DSM 4740</strain>
    </source>
</reference>
<dbReference type="EC" id="3.1.-.-" evidence="8"/>
<proteinExistence type="inferred from homology"/>
<dbReference type="RefSeq" id="WP_073437331.1">
    <property type="nucleotide sequence ID" value="NZ_BJXU01000175.1"/>
</dbReference>
<dbReference type="EMBL" id="BJXU01000175">
    <property type="protein sequence ID" value="GEN25935.1"/>
    <property type="molecule type" value="Genomic_DNA"/>
</dbReference>
<dbReference type="STRING" id="44933.SAMN05660971_04364"/>
<evidence type="ECO:0000313" key="10">
    <source>
        <dbReference type="EMBL" id="SHM95074.1"/>
    </source>
</evidence>
<dbReference type="PANTHER" id="PTHR46986">
    <property type="entry name" value="ENDORIBONUCLEASE YBEY, CHLOROPLASTIC"/>
    <property type="match status" value="1"/>
</dbReference>
<dbReference type="Pfam" id="PF02130">
    <property type="entry name" value="YbeY"/>
    <property type="match status" value="1"/>
</dbReference>
<dbReference type="Proteomes" id="UP000321726">
    <property type="component" value="Unassembled WGS sequence"/>
</dbReference>
<dbReference type="GO" id="GO:0006364">
    <property type="term" value="P:rRNA processing"/>
    <property type="evidence" value="ECO:0007669"/>
    <property type="project" value="UniProtKB-UniRule"/>
</dbReference>
<evidence type="ECO:0000256" key="2">
    <source>
        <dbReference type="ARBA" id="ARBA00022517"/>
    </source>
</evidence>
<evidence type="ECO:0000256" key="3">
    <source>
        <dbReference type="ARBA" id="ARBA00022722"/>
    </source>
</evidence>
<dbReference type="EMBL" id="FRCA01000020">
    <property type="protein sequence ID" value="SHM95074.1"/>
    <property type="molecule type" value="Genomic_DNA"/>
</dbReference>
<evidence type="ECO:0000313" key="12">
    <source>
        <dbReference type="Proteomes" id="UP000321726"/>
    </source>
</evidence>
<keyword evidence="7 8" id="KW-0862">Zinc</keyword>
<comment type="similarity">
    <text evidence="1 8">Belongs to the endoribonuclease YbeY family.</text>
</comment>
<keyword evidence="6 8" id="KW-0378">Hydrolase</keyword>
<evidence type="ECO:0000313" key="11">
    <source>
        <dbReference type="Proteomes" id="UP000184123"/>
    </source>
</evidence>
<dbReference type="HAMAP" id="MF_00009">
    <property type="entry name" value="Endoribonucl_YbeY"/>
    <property type="match status" value="1"/>
</dbReference>
<evidence type="ECO:0000256" key="8">
    <source>
        <dbReference type="HAMAP-Rule" id="MF_00009"/>
    </source>
</evidence>
<organism evidence="10 11">
    <name type="scientific">Halomonas cupida</name>
    <dbReference type="NCBI Taxonomy" id="44933"/>
    <lineage>
        <taxon>Bacteria</taxon>
        <taxon>Pseudomonadati</taxon>
        <taxon>Pseudomonadota</taxon>
        <taxon>Gammaproteobacteria</taxon>
        <taxon>Oceanospirillales</taxon>
        <taxon>Halomonadaceae</taxon>
        <taxon>Halomonas</taxon>
    </lineage>
</organism>
<evidence type="ECO:0000256" key="6">
    <source>
        <dbReference type="ARBA" id="ARBA00022801"/>
    </source>
</evidence>
<feature type="binding site" evidence="8">
    <location>
        <position position="123"/>
    </location>
    <ligand>
        <name>Zn(2+)</name>
        <dbReference type="ChEBI" id="CHEBI:29105"/>
        <note>catalytic</note>
    </ligand>
</feature>
<dbReference type="GO" id="GO:0008270">
    <property type="term" value="F:zinc ion binding"/>
    <property type="evidence" value="ECO:0007669"/>
    <property type="project" value="UniProtKB-UniRule"/>
</dbReference>